<dbReference type="EMBL" id="CP076686">
    <property type="protein sequence ID" value="QWV13837.1"/>
    <property type="molecule type" value="Genomic_DNA"/>
</dbReference>
<evidence type="ECO:0000313" key="3">
    <source>
        <dbReference type="Proteomes" id="UP000683442"/>
    </source>
</evidence>
<protein>
    <recommendedName>
        <fullName evidence="4">AttH domain-containing protein</fullName>
    </recommendedName>
</protein>
<feature type="compositionally biased region" description="Basic and acidic residues" evidence="1">
    <location>
        <begin position="327"/>
        <end position="344"/>
    </location>
</feature>
<evidence type="ECO:0008006" key="4">
    <source>
        <dbReference type="Google" id="ProtNLM"/>
    </source>
</evidence>
<evidence type="ECO:0000313" key="2">
    <source>
        <dbReference type="EMBL" id="QWV13837.1"/>
    </source>
</evidence>
<evidence type="ECO:0000256" key="1">
    <source>
        <dbReference type="SAM" id="MobiDB-lite"/>
    </source>
</evidence>
<gene>
    <name evidence="2" type="ORF">KQ249_04235</name>
</gene>
<accession>A0ABX8IJ16</accession>
<dbReference type="RefSeq" id="WP_014575654.1">
    <property type="nucleotide sequence ID" value="NZ_CP076686.1"/>
</dbReference>
<proteinExistence type="predicted"/>
<name>A0ABX8IJ16_9GAMM</name>
<dbReference type="Proteomes" id="UP000683442">
    <property type="component" value="Chromosome"/>
</dbReference>
<feature type="region of interest" description="Disordered" evidence="1">
    <location>
        <begin position="321"/>
        <end position="344"/>
    </location>
</feature>
<sequence>MKRFKTIPERGDFDYQQLVGPHKVTGPAMAGERGFFGLKLSKSSPFGSVRDVDGNIYSFVRSLLAPGGTPNPTKFIYQTNHIDGKNLRMDHERMKAQAETPIPLQTLNGDVVTWSNQPGESGNPWKITASSERLTWKEEGLFELEGKLLGSGMQWYLPGVEWGTFYVSQLWDIHGVCEGRPVKGAMALDQFYMAEGGAIHFKKDLVVNNKMHVIWWSFVTVYTDGTWDAGSFMVGHNHLGYAILMNEKGEVRVTNDIEGKAIHKDGSYFLESARIVLDGEEEWEFLPDPKGEMIDFVGGFPITAQQEGRWRQVGDTRTPDHWLSWGESDRRNGSERNVRGADLI</sequence>
<keyword evidence="3" id="KW-1185">Reference proteome</keyword>
<organism evidence="2 3">
    <name type="scientific">Marinobacter adhaerens</name>
    <dbReference type="NCBI Taxonomy" id="1033846"/>
    <lineage>
        <taxon>Bacteria</taxon>
        <taxon>Pseudomonadati</taxon>
        <taxon>Pseudomonadota</taxon>
        <taxon>Gammaproteobacteria</taxon>
        <taxon>Pseudomonadales</taxon>
        <taxon>Marinobacteraceae</taxon>
        <taxon>Marinobacter</taxon>
    </lineage>
</organism>
<dbReference type="GeneID" id="78558627"/>
<reference evidence="2 3" key="1">
    <citation type="submission" date="2021-06" db="EMBL/GenBank/DDBJ databases">
        <title>Microbial metabolic specificity influences pelagic lipid remineralization.</title>
        <authorList>
            <person name="Behrendt L."/>
            <person name="Hunter J.E."/>
            <person name="Alcolombri U."/>
            <person name="Smriga S."/>
            <person name="Mincer T."/>
            <person name="Lowenstein D.P."/>
            <person name="Peaudecerf F.J."/>
            <person name="Fernandez V.I."/>
            <person name="Fredricks H."/>
            <person name="Almblad H."/>
            <person name="Harrison J.J."/>
            <person name="Stocker R."/>
            <person name="Van Mooy B.A.S."/>
        </authorList>
    </citation>
    <scope>NUCLEOTIDE SEQUENCE [LARGE SCALE GENOMIC DNA]</scope>
    <source>
        <strain evidence="2 3">HP15-B</strain>
    </source>
</reference>